<feature type="transmembrane region" description="Helical" evidence="1">
    <location>
        <begin position="12"/>
        <end position="35"/>
    </location>
</feature>
<keyword evidence="1" id="KW-1133">Transmembrane helix</keyword>
<name>A0ABQ6GZJ8_9GAMM</name>
<dbReference type="CDD" id="cd07990">
    <property type="entry name" value="LPLAT_LCLAT1-like"/>
    <property type="match status" value="1"/>
</dbReference>
<dbReference type="SMART" id="SM00563">
    <property type="entry name" value="PlsC"/>
    <property type="match status" value="1"/>
</dbReference>
<evidence type="ECO:0000313" key="4">
    <source>
        <dbReference type="Proteomes" id="UP001157133"/>
    </source>
</evidence>
<keyword evidence="1" id="KW-0812">Transmembrane</keyword>
<keyword evidence="4" id="KW-1185">Reference proteome</keyword>
<dbReference type="InterPro" id="IPR002123">
    <property type="entry name" value="Plipid/glycerol_acylTrfase"/>
</dbReference>
<dbReference type="GO" id="GO:0016746">
    <property type="term" value="F:acyltransferase activity"/>
    <property type="evidence" value="ECO:0007669"/>
    <property type="project" value="UniProtKB-KW"/>
</dbReference>
<sequence length="296" mass="34984">MFSFLPRFICFPITFTLFCLNLAFCGFMVFLGGFIKFLVPLKSFHKLLYKPMHFFYRLWSLNNYLIISLFNKVEWKIINDSSLNKQSWYLLIANHQSWLDIFVIAHFARTRIPEPKFFLKESLRYIPFLGMACWALDMPFMKRYKKSFIAKNPHLKGKDIETTKASCRRFEKTPTTIVNFVEGTRFTKEKHDRQGDKFNHLLIPKAGGIAFTLAAMGEQFDKVLNITLAYPDNPGHIMMDMLCGDLKRIVIYVEPLTVDENVMGDYYNDKSYRVQFQQWLNDTWTNKDKLLTKYLT</sequence>
<dbReference type="NCBIfam" id="NF010621">
    <property type="entry name" value="PRK14014.1"/>
    <property type="match status" value="1"/>
</dbReference>
<feature type="domain" description="Phospholipid/glycerol acyltransferase" evidence="2">
    <location>
        <begin position="89"/>
        <end position="231"/>
    </location>
</feature>
<comment type="caution">
    <text evidence="3">The sequence shown here is derived from an EMBL/GenBank/DDBJ whole genome shotgun (WGS) entry which is preliminary data.</text>
</comment>
<keyword evidence="1" id="KW-0472">Membrane</keyword>
<reference evidence="3 4" key="1">
    <citation type="submission" date="2023-03" db="EMBL/GenBank/DDBJ databases">
        <title>Draft genome sequence of Thalassotalea eurytherma JCM 18482T.</title>
        <authorList>
            <person name="Sawabe T."/>
        </authorList>
    </citation>
    <scope>NUCLEOTIDE SEQUENCE [LARGE SCALE GENOMIC DNA]</scope>
    <source>
        <strain evidence="3 4">JCM 18482</strain>
    </source>
</reference>
<evidence type="ECO:0000256" key="1">
    <source>
        <dbReference type="SAM" id="Phobius"/>
    </source>
</evidence>
<protein>
    <submittedName>
        <fullName evidence="3">Acyltransferase</fullName>
    </submittedName>
</protein>
<keyword evidence="3" id="KW-0012">Acyltransferase</keyword>
<dbReference type="PANTHER" id="PTHR10983:SF15">
    <property type="entry name" value="ACYLTRANSFERASE YIHG-RELATED"/>
    <property type="match status" value="1"/>
</dbReference>
<dbReference type="SUPFAM" id="SSF69593">
    <property type="entry name" value="Glycerol-3-phosphate (1)-acyltransferase"/>
    <property type="match status" value="1"/>
</dbReference>
<dbReference type="RefSeq" id="WP_284206382.1">
    <property type="nucleotide sequence ID" value="NZ_BSSU01000002.1"/>
</dbReference>
<organism evidence="3 4">
    <name type="scientific">Thalassotalea eurytherma</name>
    <dbReference type="NCBI Taxonomy" id="1144278"/>
    <lineage>
        <taxon>Bacteria</taxon>
        <taxon>Pseudomonadati</taxon>
        <taxon>Pseudomonadota</taxon>
        <taxon>Gammaproteobacteria</taxon>
        <taxon>Alteromonadales</taxon>
        <taxon>Colwelliaceae</taxon>
        <taxon>Thalassotalea</taxon>
    </lineage>
</organism>
<dbReference type="Pfam" id="PF01553">
    <property type="entry name" value="Acyltransferase"/>
    <property type="match status" value="1"/>
</dbReference>
<dbReference type="EMBL" id="BSSU01000002">
    <property type="protein sequence ID" value="GLX81059.1"/>
    <property type="molecule type" value="Genomic_DNA"/>
</dbReference>
<dbReference type="Proteomes" id="UP001157133">
    <property type="component" value="Unassembled WGS sequence"/>
</dbReference>
<keyword evidence="3" id="KW-0808">Transferase</keyword>
<evidence type="ECO:0000313" key="3">
    <source>
        <dbReference type="EMBL" id="GLX81059.1"/>
    </source>
</evidence>
<accession>A0ABQ6GZJ8</accession>
<dbReference type="PANTHER" id="PTHR10983">
    <property type="entry name" value="1-ACYLGLYCEROL-3-PHOSPHATE ACYLTRANSFERASE-RELATED"/>
    <property type="match status" value="1"/>
</dbReference>
<evidence type="ECO:0000259" key="2">
    <source>
        <dbReference type="SMART" id="SM00563"/>
    </source>
</evidence>
<proteinExistence type="predicted"/>
<gene>
    <name evidence="3" type="ORF">theurythT_05110</name>
</gene>